<dbReference type="InParanoid" id="K3ZKW0"/>
<protein>
    <submittedName>
        <fullName evidence="2">Uncharacterized protein</fullName>
    </submittedName>
</protein>
<feature type="region of interest" description="Disordered" evidence="1">
    <location>
        <begin position="1"/>
        <end position="32"/>
    </location>
</feature>
<dbReference type="AlphaFoldDB" id="K3ZKW0"/>
<name>K3ZKW0_SETIT</name>
<accession>K3ZKW0</accession>
<dbReference type="Gramene" id="KQK95224">
    <property type="protein sequence ID" value="KQK95224"/>
    <property type="gene ID" value="SETIT_027216mg"/>
</dbReference>
<dbReference type="HOGENOM" id="CLU_2908396_0_0_1"/>
<dbReference type="EMBL" id="AGNK02005116">
    <property type="status" value="NOT_ANNOTATED_CDS"/>
    <property type="molecule type" value="Genomic_DNA"/>
</dbReference>
<reference evidence="2" key="2">
    <citation type="submission" date="2018-08" db="UniProtKB">
        <authorList>
            <consortium name="EnsemblPlants"/>
        </authorList>
    </citation>
    <scope>IDENTIFICATION</scope>
    <source>
        <strain evidence="2">Yugu1</strain>
    </source>
</reference>
<keyword evidence="3" id="KW-1185">Reference proteome</keyword>
<sequence>MNKCAASGLASRQNRGAGPEQRSGAQQRLQSNGEMSKLAYSCNQVQAATITIKSRTSFHSNN</sequence>
<organism evidence="2 3">
    <name type="scientific">Setaria italica</name>
    <name type="common">Foxtail millet</name>
    <name type="synonym">Panicum italicum</name>
    <dbReference type="NCBI Taxonomy" id="4555"/>
    <lineage>
        <taxon>Eukaryota</taxon>
        <taxon>Viridiplantae</taxon>
        <taxon>Streptophyta</taxon>
        <taxon>Embryophyta</taxon>
        <taxon>Tracheophyta</taxon>
        <taxon>Spermatophyta</taxon>
        <taxon>Magnoliopsida</taxon>
        <taxon>Liliopsida</taxon>
        <taxon>Poales</taxon>
        <taxon>Poaceae</taxon>
        <taxon>PACMAD clade</taxon>
        <taxon>Panicoideae</taxon>
        <taxon>Panicodae</taxon>
        <taxon>Paniceae</taxon>
        <taxon>Cenchrinae</taxon>
        <taxon>Setaria</taxon>
    </lineage>
</organism>
<feature type="compositionally biased region" description="Polar residues" evidence="1">
    <location>
        <begin position="23"/>
        <end position="32"/>
    </location>
</feature>
<evidence type="ECO:0000313" key="3">
    <source>
        <dbReference type="Proteomes" id="UP000004995"/>
    </source>
</evidence>
<reference evidence="3" key="1">
    <citation type="journal article" date="2012" name="Nat. Biotechnol.">
        <title>Reference genome sequence of the model plant Setaria.</title>
        <authorList>
            <person name="Bennetzen J.L."/>
            <person name="Schmutz J."/>
            <person name="Wang H."/>
            <person name="Percifield R."/>
            <person name="Hawkins J."/>
            <person name="Pontaroli A.C."/>
            <person name="Estep M."/>
            <person name="Feng L."/>
            <person name="Vaughn J.N."/>
            <person name="Grimwood J."/>
            <person name="Jenkins J."/>
            <person name="Barry K."/>
            <person name="Lindquist E."/>
            <person name="Hellsten U."/>
            <person name="Deshpande S."/>
            <person name="Wang X."/>
            <person name="Wu X."/>
            <person name="Mitros T."/>
            <person name="Triplett J."/>
            <person name="Yang X."/>
            <person name="Ye C.Y."/>
            <person name="Mauro-Herrera M."/>
            <person name="Wang L."/>
            <person name="Li P."/>
            <person name="Sharma M."/>
            <person name="Sharma R."/>
            <person name="Ronald P.C."/>
            <person name="Panaud O."/>
            <person name="Kellogg E.A."/>
            <person name="Brutnell T.P."/>
            <person name="Doust A.N."/>
            <person name="Tuskan G.A."/>
            <person name="Rokhsar D."/>
            <person name="Devos K.M."/>
        </authorList>
    </citation>
    <scope>NUCLEOTIDE SEQUENCE [LARGE SCALE GENOMIC DNA]</scope>
    <source>
        <strain evidence="3">cv. Yugu1</strain>
    </source>
</reference>
<dbReference type="Proteomes" id="UP000004995">
    <property type="component" value="Unassembled WGS sequence"/>
</dbReference>
<evidence type="ECO:0000256" key="1">
    <source>
        <dbReference type="SAM" id="MobiDB-lite"/>
    </source>
</evidence>
<proteinExistence type="predicted"/>
<evidence type="ECO:0000313" key="2">
    <source>
        <dbReference type="EnsemblPlants" id="KQK95224"/>
    </source>
</evidence>
<dbReference type="EnsemblPlants" id="KQK95224">
    <property type="protein sequence ID" value="KQK95224"/>
    <property type="gene ID" value="SETIT_027216mg"/>
</dbReference>